<dbReference type="Proteomes" id="UP000184191">
    <property type="component" value="Unassembled WGS sequence"/>
</dbReference>
<dbReference type="AlphaFoldDB" id="A0A1M6WPW4"/>
<organism evidence="2 3">
    <name type="scientific">Roseovarius marisflavi</name>
    <dbReference type="NCBI Taxonomy" id="1054996"/>
    <lineage>
        <taxon>Bacteria</taxon>
        <taxon>Pseudomonadati</taxon>
        <taxon>Pseudomonadota</taxon>
        <taxon>Alphaproteobacteria</taxon>
        <taxon>Rhodobacterales</taxon>
        <taxon>Roseobacteraceae</taxon>
        <taxon>Roseovarius</taxon>
    </lineage>
</organism>
<reference evidence="3" key="1">
    <citation type="submission" date="2016-11" db="EMBL/GenBank/DDBJ databases">
        <authorList>
            <person name="Varghese N."/>
            <person name="Submissions S."/>
        </authorList>
    </citation>
    <scope>NUCLEOTIDE SEQUENCE [LARGE SCALE GENOMIC DNA]</scope>
    <source>
        <strain evidence="3">DSM 29327</strain>
    </source>
</reference>
<proteinExistence type="predicted"/>
<protein>
    <submittedName>
        <fullName evidence="2">Uncharacterized protein</fullName>
    </submittedName>
</protein>
<evidence type="ECO:0000313" key="2">
    <source>
        <dbReference type="EMBL" id="SHK95810.1"/>
    </source>
</evidence>
<sequence length="173" mass="18880">MPTGGVQRRLQLGYVQQSETRRRGSELGTRKLTCLVILRHKGVGPPKTAAAPAHDNLRCSVIFPNLRFSVNFIQICCFVLKVDRQVARLKSSEVAWQTNWHALSMPSCSTHLNRVASYPSSARARSASSCSKAVVISLISLSGAPKPRATSRQELVASATSTMMRSASPRSSR</sequence>
<accession>A0A1M6WPW4</accession>
<name>A0A1M6WPW4_9RHOB</name>
<keyword evidence="3" id="KW-1185">Reference proteome</keyword>
<feature type="region of interest" description="Disordered" evidence="1">
    <location>
        <begin position="150"/>
        <end position="173"/>
    </location>
</feature>
<evidence type="ECO:0000256" key="1">
    <source>
        <dbReference type="SAM" id="MobiDB-lite"/>
    </source>
</evidence>
<dbReference type="EMBL" id="FRBN01000003">
    <property type="protein sequence ID" value="SHK95810.1"/>
    <property type="molecule type" value="Genomic_DNA"/>
</dbReference>
<feature type="compositionally biased region" description="Low complexity" evidence="1">
    <location>
        <begin position="157"/>
        <end position="173"/>
    </location>
</feature>
<gene>
    <name evidence="2" type="ORF">SAMN05444414_10340</name>
</gene>
<evidence type="ECO:0000313" key="3">
    <source>
        <dbReference type="Proteomes" id="UP000184191"/>
    </source>
</evidence>